<dbReference type="AlphaFoldDB" id="M3FHP7"/>
<accession>M3FHP7</accession>
<feature type="region of interest" description="Disordered" evidence="1">
    <location>
        <begin position="1"/>
        <end position="101"/>
    </location>
</feature>
<dbReference type="EMBL" id="KB405096">
    <property type="protein sequence ID" value="EMF51544.1"/>
    <property type="molecule type" value="Genomic_DNA"/>
</dbReference>
<feature type="compositionally biased region" description="Basic and acidic residues" evidence="1">
    <location>
        <begin position="54"/>
        <end position="65"/>
    </location>
</feature>
<dbReference type="Proteomes" id="UP000030760">
    <property type="component" value="Unassembled WGS sequence"/>
</dbReference>
<evidence type="ECO:0000313" key="3">
    <source>
        <dbReference type="Proteomes" id="UP000030760"/>
    </source>
</evidence>
<reference evidence="3" key="1">
    <citation type="journal article" date="2013" name="Genome Announc.">
        <title>Draft Genome Sequence of Streptomyces bottropensis ATCC 25435, a Bottromycin-Producing Actinomycete.</title>
        <authorList>
            <person name="Zhang H."/>
            <person name="Zhou W."/>
            <person name="Zhuang Y."/>
            <person name="Liang X."/>
            <person name="Liu T."/>
        </authorList>
    </citation>
    <scope>NUCLEOTIDE SEQUENCE [LARGE SCALE GENOMIC DNA]</scope>
    <source>
        <strain evidence="3">ATCC 25435</strain>
    </source>
</reference>
<protein>
    <submittedName>
        <fullName evidence="2">Uncharacterized protein</fullName>
    </submittedName>
</protein>
<sequence length="476" mass="50698">MTHGPIDDDGSGTRRYDEGPGRRPYDDASARRARGADTSDRRPYAEDGTASRPGGEDGRAPRPDAEGAAVRRPIGEPVRPVRSHPVEPTWTRPPDPDQVDPGVLGALLRRHGWQRRGGATGRYGRWTPPGPAGRGMSLLVPENRAFPDSDDLLGEALTALSRSGSPAARDVLVALTVPSDEIHWWRDVPTGPLGTASWGVEDQLRSAARQMLLAAALATRARAGYYGARHRLPAAACLDGVLVGAAPGGRHLTAFVPVAGGRPLALRLHQALYAAREAIDYQRATGGMEAFDGAVEAGVSHELTEALVALVRGTEGARVAVDWAPAAGVPEGGTAPAEPVEFSPGDLPVLREAGARYLREEPSIPVRITGAVVRMRRSAGRGEGTVRLRVLAGAEVPHVRMTLDEESYRIAGQAHLVGLPVRVRGRLESRGGFRRLTDADGIAPVQVDEAERDRLMKSLQETAEITAFFEEACGGD</sequence>
<evidence type="ECO:0000313" key="2">
    <source>
        <dbReference type="EMBL" id="EMF51544.1"/>
    </source>
</evidence>
<gene>
    <name evidence="2" type="ORF">SBD_7249</name>
</gene>
<evidence type="ECO:0000256" key="1">
    <source>
        <dbReference type="SAM" id="MobiDB-lite"/>
    </source>
</evidence>
<organism evidence="2 3">
    <name type="scientific">Streptomyces bottropensis ATCC 25435</name>
    <dbReference type="NCBI Taxonomy" id="1054862"/>
    <lineage>
        <taxon>Bacteria</taxon>
        <taxon>Bacillati</taxon>
        <taxon>Actinomycetota</taxon>
        <taxon>Actinomycetes</taxon>
        <taxon>Kitasatosporales</taxon>
        <taxon>Streptomycetaceae</taxon>
        <taxon>Streptomyces</taxon>
    </lineage>
</organism>
<proteinExistence type="predicted"/>
<feature type="compositionally biased region" description="Basic and acidic residues" evidence="1">
    <location>
        <begin position="11"/>
        <end position="45"/>
    </location>
</feature>
<name>M3FHP7_9ACTN</name>